<dbReference type="GO" id="GO:0005524">
    <property type="term" value="F:ATP binding"/>
    <property type="evidence" value="ECO:0007669"/>
    <property type="project" value="UniProtKB-KW"/>
</dbReference>
<organism evidence="11 12">
    <name type="scientific">Nitzschia inconspicua</name>
    <dbReference type="NCBI Taxonomy" id="303405"/>
    <lineage>
        <taxon>Eukaryota</taxon>
        <taxon>Sar</taxon>
        <taxon>Stramenopiles</taxon>
        <taxon>Ochrophyta</taxon>
        <taxon>Bacillariophyta</taxon>
        <taxon>Bacillariophyceae</taxon>
        <taxon>Bacillariophycidae</taxon>
        <taxon>Bacillariales</taxon>
        <taxon>Bacillariaceae</taxon>
        <taxon>Nitzschia</taxon>
    </lineage>
</organism>
<dbReference type="Pfam" id="PF01336">
    <property type="entry name" value="tRNA_anti-codon"/>
    <property type="match status" value="1"/>
</dbReference>
<comment type="caution">
    <text evidence="11">The sequence shown here is derived from an EMBL/GenBank/DDBJ whole genome shotgun (WGS) entry which is preliminary data.</text>
</comment>
<evidence type="ECO:0000256" key="2">
    <source>
        <dbReference type="ARBA" id="ARBA00012816"/>
    </source>
</evidence>
<dbReference type="EMBL" id="JAGRRH010000023">
    <property type="protein sequence ID" value="KAG7344160.1"/>
    <property type="molecule type" value="Genomic_DNA"/>
</dbReference>
<evidence type="ECO:0000256" key="1">
    <source>
        <dbReference type="ARBA" id="ARBA00008226"/>
    </source>
</evidence>
<dbReference type="InterPro" id="IPR004522">
    <property type="entry name" value="Asn-tRNA-ligase"/>
</dbReference>
<dbReference type="PANTHER" id="PTHR22594">
    <property type="entry name" value="ASPARTYL/LYSYL-TRNA SYNTHETASE"/>
    <property type="match status" value="1"/>
</dbReference>
<accession>A0A9K3KJ33</accession>
<feature type="domain" description="GST C-terminal" evidence="9">
    <location>
        <begin position="86"/>
        <end position="211"/>
    </location>
</feature>
<dbReference type="InterPro" id="IPR010987">
    <property type="entry name" value="Glutathione-S-Trfase_C-like"/>
</dbReference>
<evidence type="ECO:0000256" key="7">
    <source>
        <dbReference type="ARBA" id="ARBA00023146"/>
    </source>
</evidence>
<evidence type="ECO:0000256" key="3">
    <source>
        <dbReference type="ARBA" id="ARBA00022598"/>
    </source>
</evidence>
<dbReference type="AlphaFoldDB" id="A0A9K3KJ33"/>
<dbReference type="FunFam" id="3.30.930.10:FF:000016">
    <property type="entry name" value="Asparagine--tRNA ligase"/>
    <property type="match status" value="1"/>
</dbReference>
<dbReference type="GO" id="GO:0005739">
    <property type="term" value="C:mitochondrion"/>
    <property type="evidence" value="ECO:0007669"/>
    <property type="project" value="TreeGrafter"/>
</dbReference>
<dbReference type="EC" id="6.1.1.22" evidence="2"/>
<dbReference type="InterPro" id="IPR004365">
    <property type="entry name" value="NA-bd_OB_tRNA"/>
</dbReference>
<comment type="similarity">
    <text evidence="1">Belongs to the class-II aminoacyl-tRNA synthetase family.</text>
</comment>
<dbReference type="PROSITE" id="PS50862">
    <property type="entry name" value="AA_TRNA_LIGASE_II"/>
    <property type="match status" value="1"/>
</dbReference>
<reference evidence="11" key="1">
    <citation type="journal article" date="2021" name="Sci. Rep.">
        <title>Diploid genomic architecture of Nitzschia inconspicua, an elite biomass production diatom.</title>
        <authorList>
            <person name="Oliver A."/>
            <person name="Podell S."/>
            <person name="Pinowska A."/>
            <person name="Traller J.C."/>
            <person name="Smith S.R."/>
            <person name="McClure R."/>
            <person name="Beliaev A."/>
            <person name="Bohutskyi P."/>
            <person name="Hill E.A."/>
            <person name="Rabines A."/>
            <person name="Zheng H."/>
            <person name="Allen L.Z."/>
            <person name="Kuo A."/>
            <person name="Grigoriev I.V."/>
            <person name="Allen A.E."/>
            <person name="Hazlebeck D."/>
            <person name="Allen E.E."/>
        </authorList>
    </citation>
    <scope>NUCLEOTIDE SEQUENCE</scope>
    <source>
        <strain evidence="11">Hildebrandi</strain>
    </source>
</reference>
<evidence type="ECO:0000259" key="9">
    <source>
        <dbReference type="PROSITE" id="PS50405"/>
    </source>
</evidence>
<keyword evidence="4" id="KW-0547">Nucleotide-binding</keyword>
<dbReference type="InterPro" id="IPR006195">
    <property type="entry name" value="aa-tRNA-synth_II"/>
</dbReference>
<protein>
    <recommendedName>
        <fullName evidence="2">asparagine--tRNA ligase</fullName>
        <ecNumber evidence="2">6.1.1.22</ecNumber>
    </recommendedName>
</protein>
<dbReference type="InterPro" id="IPR004046">
    <property type="entry name" value="GST_C"/>
</dbReference>
<reference evidence="11" key="2">
    <citation type="submission" date="2021-04" db="EMBL/GenBank/DDBJ databases">
        <authorList>
            <person name="Podell S."/>
        </authorList>
    </citation>
    <scope>NUCLEOTIDE SEQUENCE</scope>
    <source>
        <strain evidence="11">Hildebrandi</strain>
    </source>
</reference>
<dbReference type="OrthoDB" id="1931232at2759"/>
<name>A0A9K3KJ33_9STRA</name>
<evidence type="ECO:0000256" key="4">
    <source>
        <dbReference type="ARBA" id="ARBA00022741"/>
    </source>
</evidence>
<dbReference type="InterPro" id="IPR004364">
    <property type="entry name" value="Aa-tRNA-synt_II"/>
</dbReference>
<evidence type="ECO:0000256" key="6">
    <source>
        <dbReference type="ARBA" id="ARBA00022917"/>
    </source>
</evidence>
<gene>
    <name evidence="11" type="ORF">IV203_022168</name>
</gene>
<feature type="region of interest" description="Disordered" evidence="8">
    <location>
        <begin position="425"/>
        <end position="445"/>
    </location>
</feature>
<dbReference type="GO" id="GO:0003676">
    <property type="term" value="F:nucleic acid binding"/>
    <property type="evidence" value="ECO:0007669"/>
    <property type="project" value="InterPro"/>
</dbReference>
<dbReference type="PROSITE" id="PS50405">
    <property type="entry name" value="GST_CTER"/>
    <property type="match status" value="1"/>
</dbReference>
<evidence type="ECO:0000313" key="11">
    <source>
        <dbReference type="EMBL" id="KAG7344160.1"/>
    </source>
</evidence>
<evidence type="ECO:0000256" key="8">
    <source>
        <dbReference type="SAM" id="MobiDB-lite"/>
    </source>
</evidence>
<dbReference type="HAMAP" id="MF_00534">
    <property type="entry name" value="Asn_tRNA_synth"/>
    <property type="match status" value="1"/>
</dbReference>
<sequence>MTSATLILKGTAEELERPHAQKVIAAAKYANVPLSCETVTAEECASISPLAKSLVLCYGDVPVTTSNAMMRTIATLSPASSLLGTSAAEDATIDGWLSFIWTSIDLPLSVAGDELGDNAAVEQDVAKALDTIEKYLTESKRAYMVGNSLSLADISLAVSLSLASLPSAKPSEGSVLGEYLSSITPKLDTPSASSIITPSGGIMLNGPCPPVDNKLYRRHRIRIKELLANGGKDYIDQTVTVAGWARTTRNANKGQLLFVELNDGSIGESLQCVLDAEKVENLEECKACGGTGASFQLVGTIIASPGEGQAVELAVSAAKLLGAVYGGDVEGNTVGGKLYPMSKKAHTLEYMREHAHLRPRGRIHSAAMRIRHAMAYATHTFFHNNGFLYIHTPILTGADCEGAGEQFGVTTLLGSDHLQKDVTLPVIEPPPEEDPEKLSKKELKRRAKAAEKAKVTEDPTKPVEEKVVGAVDYSKDFFGKRVNLTVSGQLNVETHACALSDVYTFGPTFRAENSHTGRHLAEFWMIEPEICFADLADDINLAEDYLKYCVKFALENCADDLEFFETSPHGEEGLRDRLKNVLDNPFVRLTYTQAIEVLQKAVAEDGVKFEEEPVWGIDLPSEHERYLCEKVYKKPVVLTDYPKDIKAFYMKLNEDEKTVAAADILVPKIGEIIGGSQREHRLDVLKKRCEEMGLDPRQVWWYLDLRRYGTVPHAGFGLGFERLILFITGLQNIRDVIPFPRYPQNAEF</sequence>
<evidence type="ECO:0000256" key="5">
    <source>
        <dbReference type="ARBA" id="ARBA00022840"/>
    </source>
</evidence>
<dbReference type="GO" id="GO:0004816">
    <property type="term" value="F:asparagine-tRNA ligase activity"/>
    <property type="evidence" value="ECO:0007669"/>
    <property type="project" value="UniProtKB-EC"/>
</dbReference>
<keyword evidence="3" id="KW-0436">Ligase</keyword>
<proteinExistence type="inferred from homology"/>
<dbReference type="PANTHER" id="PTHR22594:SF34">
    <property type="entry name" value="ASPARAGINE--TRNA LIGASE, MITOCHONDRIAL-RELATED"/>
    <property type="match status" value="1"/>
</dbReference>
<dbReference type="Pfam" id="PF14497">
    <property type="entry name" value="GST_C_3"/>
    <property type="match status" value="1"/>
</dbReference>
<dbReference type="CDD" id="cd04318">
    <property type="entry name" value="EcAsnRS_like_N"/>
    <property type="match status" value="1"/>
</dbReference>
<dbReference type="CDD" id="cd00776">
    <property type="entry name" value="AsxRS_core"/>
    <property type="match status" value="1"/>
</dbReference>
<keyword evidence="7" id="KW-0030">Aminoacyl-tRNA synthetase</keyword>
<evidence type="ECO:0000259" key="10">
    <source>
        <dbReference type="PROSITE" id="PS50862"/>
    </source>
</evidence>
<keyword evidence="12" id="KW-1185">Reference proteome</keyword>
<dbReference type="Pfam" id="PF00152">
    <property type="entry name" value="tRNA-synt_2"/>
    <property type="match status" value="2"/>
</dbReference>
<keyword evidence="6" id="KW-0648">Protein biosynthesis</keyword>
<dbReference type="NCBIfam" id="TIGR00457">
    <property type="entry name" value="asnS"/>
    <property type="match status" value="1"/>
</dbReference>
<feature type="domain" description="Aminoacyl-transfer RNA synthetases class-II family profile" evidence="10">
    <location>
        <begin position="502"/>
        <end position="738"/>
    </location>
</feature>
<evidence type="ECO:0000313" key="12">
    <source>
        <dbReference type="Proteomes" id="UP000693970"/>
    </source>
</evidence>
<keyword evidence="5" id="KW-0067">ATP-binding</keyword>
<dbReference type="Proteomes" id="UP000693970">
    <property type="component" value="Unassembled WGS sequence"/>
</dbReference>
<dbReference type="NCBIfam" id="NF003037">
    <property type="entry name" value="PRK03932.1"/>
    <property type="match status" value="1"/>
</dbReference>
<dbReference type="GO" id="GO:0006421">
    <property type="term" value="P:asparaginyl-tRNA aminoacylation"/>
    <property type="evidence" value="ECO:0007669"/>
    <property type="project" value="InterPro"/>
</dbReference>